<dbReference type="RefSeq" id="WP_116185994.1">
    <property type="nucleotide sequence ID" value="NZ_QTJX01000010.1"/>
</dbReference>
<evidence type="ECO:0000313" key="2">
    <source>
        <dbReference type="EMBL" id="RDY57559.1"/>
    </source>
</evidence>
<keyword evidence="3" id="KW-1185">Reference proteome</keyword>
<evidence type="ECO:0000259" key="1">
    <source>
        <dbReference type="SMART" id="SM00974"/>
    </source>
</evidence>
<dbReference type="Proteomes" id="UP000261828">
    <property type="component" value="Unassembled WGS sequence"/>
</dbReference>
<dbReference type="InterPro" id="IPR018306">
    <property type="entry name" value="Phage_T5_Orf172_DNA-bd"/>
</dbReference>
<feature type="domain" description="Bacteriophage T5 Orf172 DNA-binding" evidence="1">
    <location>
        <begin position="55"/>
        <end position="125"/>
    </location>
</feature>
<proteinExistence type="predicted"/>
<organism evidence="2 3">
    <name type="scientific">Flagellimonas nanhaiensis</name>
    <dbReference type="NCBI Taxonomy" id="2292706"/>
    <lineage>
        <taxon>Bacteria</taxon>
        <taxon>Pseudomonadati</taxon>
        <taxon>Bacteroidota</taxon>
        <taxon>Flavobacteriia</taxon>
        <taxon>Flavobacteriales</taxon>
        <taxon>Flavobacteriaceae</taxon>
        <taxon>Flagellimonas</taxon>
    </lineage>
</organism>
<dbReference type="OrthoDB" id="792524at2"/>
<reference evidence="2 3" key="1">
    <citation type="submission" date="2018-08" db="EMBL/GenBank/DDBJ databases">
        <title>Muricauda nanhaiensis sp. nov., isolated from seawater of the South China Sea.</title>
        <authorList>
            <person name="Dang Y."/>
        </authorList>
    </citation>
    <scope>NUCLEOTIDE SEQUENCE [LARGE SCALE GENOMIC DNA]</scope>
    <source>
        <strain evidence="2 3">SM1704</strain>
    </source>
</reference>
<gene>
    <name evidence="2" type="ORF">DX873_18545</name>
</gene>
<dbReference type="EMBL" id="QTJX01000010">
    <property type="protein sequence ID" value="RDY57559.1"/>
    <property type="molecule type" value="Genomic_DNA"/>
</dbReference>
<name>A0A371JKV7_9FLAO</name>
<dbReference type="SMART" id="SM00974">
    <property type="entry name" value="T5orf172"/>
    <property type="match status" value="1"/>
</dbReference>
<evidence type="ECO:0000313" key="3">
    <source>
        <dbReference type="Proteomes" id="UP000261828"/>
    </source>
</evidence>
<accession>A0A371JKV7</accession>
<comment type="caution">
    <text evidence="2">The sequence shown here is derived from an EMBL/GenBank/DDBJ whole genome shotgun (WGS) entry which is preliminary data.</text>
</comment>
<dbReference type="AlphaFoldDB" id="A0A371JKV7"/>
<dbReference type="Pfam" id="PF13455">
    <property type="entry name" value="MUG113"/>
    <property type="match status" value="1"/>
</dbReference>
<protein>
    <recommendedName>
        <fullName evidence="1">Bacteriophage T5 Orf172 DNA-binding domain-containing protein</fullName>
    </recommendedName>
</protein>
<sequence>MRDEYLPSYEEYYKEWKKQYNLSDEKIKKLWQGILQMRSKKSLEKIKQQTYIAYDTYSKLYKIGYSYNPPERVMAMKTTNPFIILFATLKGNVEKEFHLIFKRKRVKGEWFKFKKEEIDLIVEACGFFREEY</sequence>